<dbReference type="Pfam" id="PF01189">
    <property type="entry name" value="Methyltr_RsmB-F"/>
    <property type="match status" value="1"/>
</dbReference>
<feature type="domain" description="Ig-like" evidence="7">
    <location>
        <begin position="370"/>
        <end position="461"/>
    </location>
</feature>
<keyword evidence="3 5" id="KW-0949">S-adenosyl-L-methionine</keyword>
<dbReference type="OrthoDB" id="435282at2759"/>
<evidence type="ECO:0000256" key="1">
    <source>
        <dbReference type="ARBA" id="ARBA00022603"/>
    </source>
</evidence>
<dbReference type="InterPro" id="IPR029063">
    <property type="entry name" value="SAM-dependent_MTases_sf"/>
</dbReference>
<evidence type="ECO:0000259" key="8">
    <source>
        <dbReference type="PROSITE" id="PS51686"/>
    </source>
</evidence>
<proteinExistence type="inferred from homology"/>
<feature type="compositionally biased region" description="Basic and acidic residues" evidence="6">
    <location>
        <begin position="559"/>
        <end position="570"/>
    </location>
</feature>
<dbReference type="PROSITE" id="PS50835">
    <property type="entry name" value="IG_LIKE"/>
    <property type="match status" value="1"/>
</dbReference>
<dbReference type="AlphaFoldDB" id="A0A1Z5K0L5"/>
<dbReference type="InterPro" id="IPR049560">
    <property type="entry name" value="MeTrfase_RsmB-F_NOP2_cat"/>
</dbReference>
<keyword evidence="2 5" id="KW-0808">Transferase</keyword>
<dbReference type="PROSITE" id="PS51686">
    <property type="entry name" value="SAM_MT_RSMB_NOP"/>
    <property type="match status" value="1"/>
</dbReference>
<dbReference type="GO" id="GO:0003723">
    <property type="term" value="F:RNA binding"/>
    <property type="evidence" value="ECO:0007669"/>
    <property type="project" value="UniProtKB-UniRule"/>
</dbReference>
<name>A0A1Z5K0L5_FISSO</name>
<feature type="compositionally biased region" description="Basic and acidic residues" evidence="6">
    <location>
        <begin position="577"/>
        <end position="589"/>
    </location>
</feature>
<dbReference type="GO" id="GO:0070475">
    <property type="term" value="P:rRNA base methylation"/>
    <property type="evidence" value="ECO:0007669"/>
    <property type="project" value="TreeGrafter"/>
</dbReference>
<keyword evidence="4 5" id="KW-0694">RNA-binding</keyword>
<keyword evidence="10" id="KW-1185">Reference proteome</keyword>
<dbReference type="EMBL" id="BDSP01000137">
    <property type="protein sequence ID" value="GAX19709.1"/>
    <property type="molecule type" value="Genomic_DNA"/>
</dbReference>
<feature type="binding site" evidence="5">
    <location>
        <begin position="244"/>
        <end position="250"/>
    </location>
    <ligand>
        <name>S-adenosyl-L-methionine</name>
        <dbReference type="ChEBI" id="CHEBI:59789"/>
    </ligand>
</feature>
<dbReference type="GO" id="GO:0008173">
    <property type="term" value="F:RNA methyltransferase activity"/>
    <property type="evidence" value="ECO:0007669"/>
    <property type="project" value="InterPro"/>
</dbReference>
<dbReference type="Gene3D" id="3.40.50.150">
    <property type="entry name" value="Vaccinia Virus protein VP39"/>
    <property type="match status" value="1"/>
</dbReference>
<dbReference type="SUPFAM" id="SSF53335">
    <property type="entry name" value="S-adenosyl-L-methionine-dependent methyltransferases"/>
    <property type="match status" value="1"/>
</dbReference>
<evidence type="ECO:0000256" key="2">
    <source>
        <dbReference type="ARBA" id="ARBA00022679"/>
    </source>
</evidence>
<dbReference type="PANTHER" id="PTHR22807:SF4">
    <property type="entry name" value="28S RRNA (CYTOSINE-C(5))-METHYLTRANSFERASE"/>
    <property type="match status" value="1"/>
</dbReference>
<feature type="binding site" evidence="5">
    <location>
        <position position="325"/>
    </location>
    <ligand>
        <name>S-adenosyl-L-methionine</name>
        <dbReference type="ChEBI" id="CHEBI:59789"/>
    </ligand>
</feature>
<evidence type="ECO:0000256" key="3">
    <source>
        <dbReference type="ARBA" id="ARBA00022691"/>
    </source>
</evidence>
<sequence length="597" mass="67021">MSSSPYQPAATLLNQLWEQSDQSKRKKSLKSLVFDDKTGQLKCSKTTYAQACHVQKHLPTLQAVWKKHVHQNPAVTVQNEGLLYVLLYELLLGPNQSIRGGGKLKRQLTQQEAALRKHLRQIQASSPGEETSDDDTWPRYIRVNTCQNTTQQVVDVLRSIMSDDANFTIYLDAHVSDLLVVPPSATALILSHTAGDADKKEKGKWNPQTSIVLQDKSSCFPALCLVSLLSADPRFQSWELMDACAAPGNKTTHLAALASQFMAGTQQKPCTIHALDRDKQRHALLQRRCEALVNGDDRVLIQTKQQDFLTVNPKEYLNVRGILLDPTCSGSGMRDKGLKHLTEKENEGEERLEKLSYFQYKALLHACSFPQVEYIVYSTCSVNAEENENVVHRVLAELPSTWHVVPPPALAHWKRRGQASSKDTDEKHMIRVDPLEDETNGFFVCCLARSSLHSMSKQDASLPRKAIQKQAKVLGLPVYTPNTFATMAKESKKQTMEATNKSEKNRTGNEKTPKESISSQCDTNLDRKKNGKRKTADDASSSQNSKKTRSSKISGVKDVAVKESDADDKHAKKRAKRLEWKQKQREAKLQRLQVKSK</sequence>
<accession>A0A1Z5K0L5</accession>
<feature type="binding site" evidence="5">
    <location>
        <position position="276"/>
    </location>
    <ligand>
        <name>S-adenosyl-L-methionine</name>
        <dbReference type="ChEBI" id="CHEBI:59789"/>
    </ligand>
</feature>
<dbReference type="InterPro" id="IPR023267">
    <property type="entry name" value="RCMT"/>
</dbReference>
<dbReference type="InterPro" id="IPR001678">
    <property type="entry name" value="MeTrfase_RsmB-F_NOP2_dom"/>
</dbReference>
<evidence type="ECO:0000256" key="6">
    <source>
        <dbReference type="SAM" id="MobiDB-lite"/>
    </source>
</evidence>
<dbReference type="PRINTS" id="PR02008">
    <property type="entry name" value="RCMTFAMILY"/>
</dbReference>
<protein>
    <submittedName>
        <fullName evidence="9">25S rRNA (Cytosine2278-C5)-methyltransferase</fullName>
        <ecNumber evidence="9">2.1.1.311</ecNumber>
    </submittedName>
</protein>
<feature type="active site" description="Nucleophile" evidence="5">
    <location>
        <position position="380"/>
    </location>
</feature>
<evidence type="ECO:0000256" key="5">
    <source>
        <dbReference type="PROSITE-ProRule" id="PRU01023"/>
    </source>
</evidence>
<dbReference type="GO" id="GO:0005730">
    <property type="term" value="C:nucleolus"/>
    <property type="evidence" value="ECO:0007669"/>
    <property type="project" value="TreeGrafter"/>
</dbReference>
<evidence type="ECO:0000313" key="10">
    <source>
        <dbReference type="Proteomes" id="UP000198406"/>
    </source>
</evidence>
<evidence type="ECO:0000313" key="9">
    <source>
        <dbReference type="EMBL" id="GAX19709.1"/>
    </source>
</evidence>
<gene>
    <name evidence="9" type="ORF">FisN_19Hh296</name>
</gene>
<evidence type="ECO:0000256" key="4">
    <source>
        <dbReference type="ARBA" id="ARBA00022884"/>
    </source>
</evidence>
<dbReference type="Gene3D" id="3.30.70.1170">
    <property type="entry name" value="Sun protein, domain 3"/>
    <property type="match status" value="1"/>
</dbReference>
<dbReference type="EC" id="2.1.1.311" evidence="9"/>
<dbReference type="InParanoid" id="A0A1Z5K0L5"/>
<organism evidence="9 10">
    <name type="scientific">Fistulifera solaris</name>
    <name type="common">Oleaginous diatom</name>
    <dbReference type="NCBI Taxonomy" id="1519565"/>
    <lineage>
        <taxon>Eukaryota</taxon>
        <taxon>Sar</taxon>
        <taxon>Stramenopiles</taxon>
        <taxon>Ochrophyta</taxon>
        <taxon>Bacillariophyta</taxon>
        <taxon>Bacillariophyceae</taxon>
        <taxon>Bacillariophycidae</taxon>
        <taxon>Naviculales</taxon>
        <taxon>Naviculaceae</taxon>
        <taxon>Fistulifera</taxon>
    </lineage>
</organism>
<feature type="compositionally biased region" description="Basic and acidic residues" evidence="6">
    <location>
        <begin position="489"/>
        <end position="514"/>
    </location>
</feature>
<comment type="caution">
    <text evidence="9">The sequence shown here is derived from an EMBL/GenBank/DDBJ whole genome shotgun (WGS) entry which is preliminary data.</text>
</comment>
<feature type="domain" description="SAM-dependent MTase RsmB/NOP-type" evidence="8">
    <location>
        <begin position="129"/>
        <end position="450"/>
    </location>
</feature>
<evidence type="ECO:0000259" key="7">
    <source>
        <dbReference type="PROSITE" id="PS50835"/>
    </source>
</evidence>
<dbReference type="PANTHER" id="PTHR22807">
    <property type="entry name" value="NOP2 YEAST -RELATED NOL1/NOP2/FMU SUN DOMAIN-CONTAINING"/>
    <property type="match status" value="1"/>
</dbReference>
<feature type="region of interest" description="Disordered" evidence="6">
    <location>
        <begin position="487"/>
        <end position="597"/>
    </location>
</feature>
<dbReference type="Proteomes" id="UP000198406">
    <property type="component" value="Unassembled WGS sequence"/>
</dbReference>
<dbReference type="InterPro" id="IPR007110">
    <property type="entry name" value="Ig-like_dom"/>
</dbReference>
<keyword evidence="1 5" id="KW-0489">Methyltransferase</keyword>
<feature type="binding site" evidence="5">
    <location>
        <position position="307"/>
    </location>
    <ligand>
        <name>S-adenosyl-L-methionine</name>
        <dbReference type="ChEBI" id="CHEBI:59789"/>
    </ligand>
</feature>
<reference evidence="9 10" key="1">
    <citation type="journal article" date="2015" name="Plant Cell">
        <title>Oil accumulation by the oleaginous diatom Fistulifera solaris as revealed by the genome and transcriptome.</title>
        <authorList>
            <person name="Tanaka T."/>
            <person name="Maeda Y."/>
            <person name="Veluchamy A."/>
            <person name="Tanaka M."/>
            <person name="Abida H."/>
            <person name="Marechal E."/>
            <person name="Bowler C."/>
            <person name="Muto M."/>
            <person name="Sunaga Y."/>
            <person name="Tanaka M."/>
            <person name="Yoshino T."/>
            <person name="Taniguchi T."/>
            <person name="Fukuda Y."/>
            <person name="Nemoto M."/>
            <person name="Matsumoto M."/>
            <person name="Wong P.S."/>
            <person name="Aburatani S."/>
            <person name="Fujibuchi W."/>
        </authorList>
    </citation>
    <scope>NUCLEOTIDE SEQUENCE [LARGE SCALE GENOMIC DNA]</scope>
    <source>
        <strain evidence="9 10">JPCC DA0580</strain>
    </source>
</reference>
<comment type="similarity">
    <text evidence="5">Belongs to the class I-like SAM-binding methyltransferase superfamily. RsmB/NOP family.</text>
</comment>